<evidence type="ECO:0000256" key="6">
    <source>
        <dbReference type="ARBA" id="ARBA00066637"/>
    </source>
</evidence>
<dbReference type="GO" id="GO:0004252">
    <property type="term" value="F:serine-type endopeptidase activity"/>
    <property type="evidence" value="ECO:0007669"/>
    <property type="project" value="UniProtKB-EC"/>
</dbReference>
<dbReference type="Gene3D" id="2.30.42.10">
    <property type="match status" value="1"/>
</dbReference>
<evidence type="ECO:0000313" key="9">
    <source>
        <dbReference type="EMBL" id="OKH12837.1"/>
    </source>
</evidence>
<dbReference type="Gene3D" id="3.30.750.44">
    <property type="match status" value="1"/>
</dbReference>
<dbReference type="Pfam" id="PF17820">
    <property type="entry name" value="PDZ_6"/>
    <property type="match status" value="1"/>
</dbReference>
<evidence type="ECO:0000256" key="2">
    <source>
        <dbReference type="ARBA" id="ARBA00022670"/>
    </source>
</evidence>
<dbReference type="FunFam" id="3.90.226.10:FF:000023">
    <property type="entry name" value="Carboxyl-terminal processing protease"/>
    <property type="match status" value="1"/>
</dbReference>
<dbReference type="FunFam" id="2.30.42.10:FF:000063">
    <property type="entry name" value="Peptidase, S41 family"/>
    <property type="match status" value="1"/>
</dbReference>
<dbReference type="EMBL" id="MRCA01000009">
    <property type="protein sequence ID" value="OKH12837.1"/>
    <property type="molecule type" value="Genomic_DNA"/>
</dbReference>
<evidence type="ECO:0000256" key="3">
    <source>
        <dbReference type="ARBA" id="ARBA00022801"/>
    </source>
</evidence>
<dbReference type="PROSITE" id="PS50106">
    <property type="entry name" value="PDZ"/>
    <property type="match status" value="1"/>
</dbReference>
<dbReference type="CDD" id="cd07560">
    <property type="entry name" value="Peptidase_S41_CPP"/>
    <property type="match status" value="1"/>
</dbReference>
<keyword evidence="4 7" id="KW-0720">Serine protease</keyword>
<dbReference type="PANTHER" id="PTHR32060">
    <property type="entry name" value="TAIL-SPECIFIC PROTEASE"/>
    <property type="match status" value="1"/>
</dbReference>
<evidence type="ECO:0000256" key="1">
    <source>
        <dbReference type="ARBA" id="ARBA00009179"/>
    </source>
</evidence>
<dbReference type="GO" id="GO:0007165">
    <property type="term" value="P:signal transduction"/>
    <property type="evidence" value="ECO:0007669"/>
    <property type="project" value="TreeGrafter"/>
</dbReference>
<dbReference type="Pfam" id="PF03572">
    <property type="entry name" value="Peptidase_S41"/>
    <property type="match status" value="1"/>
</dbReference>
<keyword evidence="10" id="KW-1185">Reference proteome</keyword>
<dbReference type="SUPFAM" id="SSF50156">
    <property type="entry name" value="PDZ domain-like"/>
    <property type="match status" value="1"/>
</dbReference>
<dbReference type="InterPro" id="IPR041489">
    <property type="entry name" value="PDZ_6"/>
</dbReference>
<dbReference type="NCBIfam" id="TIGR00225">
    <property type="entry name" value="prc"/>
    <property type="match status" value="1"/>
</dbReference>
<sequence length="446" mass="49304">MKQSAKRYSPLQVALIGGAIATTATVSAFGLGWCRSVRAALQDSPKQVVDQVWQLVNREYVDGSFNRQNWLTIRQSLLSRNYSSREEAYTAIREALQKLEDPYTRFMDPKQFEALTNQTSGEVSGIGIRMEVNENSKRLVVVEALENSPAIKAGIKPGDEIVAIDGKPTRQMKIEDASKLIRGRAGTMVTLRLERDGRSAFDLKLTRATIEVPTVRYALKQEGRRRVGYIRLREFNAHAADQMRRAIRDLNGKQVDGFVLDLRGNPGGLLQASIEIARMWIDNGPIVRTVDRRGGSDESKANHTALTNRPLVVLVDNNSASASEILTGALKDNKRAIVVGSQTFGKALVQSVHELGDGSGVAITIAHYYTPKGTDINHKGITPDIKLDLTEEQQRQLASNPDLLGTNKDPQYTRALNILSNNQFAQPLQNQTTQKANSFGADNLRL</sequence>
<proteinExistence type="inferred from homology"/>
<comment type="caution">
    <text evidence="9">The sequence shown here is derived from an EMBL/GenBank/DDBJ whole genome shotgun (WGS) entry which is preliminary data.</text>
</comment>
<name>A0A1U7GX35_9CYAN</name>
<evidence type="ECO:0000256" key="7">
    <source>
        <dbReference type="RuleBase" id="RU004404"/>
    </source>
</evidence>
<dbReference type="InterPro" id="IPR005151">
    <property type="entry name" value="Tail-specific_protease"/>
</dbReference>
<dbReference type="InterPro" id="IPR054625">
    <property type="entry name" value="Cterm_S41_CtpB"/>
</dbReference>
<dbReference type="RefSeq" id="WP_073556330.1">
    <property type="nucleotide sequence ID" value="NZ_MRCA01000009.1"/>
</dbReference>
<gene>
    <name evidence="9" type="ORF">NIES592_16590</name>
</gene>
<feature type="domain" description="PDZ" evidence="8">
    <location>
        <begin position="112"/>
        <end position="182"/>
    </location>
</feature>
<keyword evidence="2 7" id="KW-0645">Protease</keyword>
<evidence type="ECO:0000256" key="4">
    <source>
        <dbReference type="ARBA" id="ARBA00022825"/>
    </source>
</evidence>
<dbReference type="InterPro" id="IPR029045">
    <property type="entry name" value="ClpP/crotonase-like_dom_sf"/>
</dbReference>
<dbReference type="EC" id="3.4.21.102" evidence="6"/>
<dbReference type="NCBIfam" id="NF045589">
    <property type="entry name" value="Cterm_S41_CtpB"/>
    <property type="match status" value="1"/>
</dbReference>
<dbReference type="SMART" id="SM00245">
    <property type="entry name" value="TSPc"/>
    <property type="match status" value="1"/>
</dbReference>
<dbReference type="CDD" id="cd06782">
    <property type="entry name" value="cpPDZ_CPP-like"/>
    <property type="match status" value="1"/>
</dbReference>
<reference evidence="9 10" key="1">
    <citation type="submission" date="2016-11" db="EMBL/GenBank/DDBJ databases">
        <title>Draft Genome Sequences of Nine Cyanobacterial Strains from Diverse Habitats.</title>
        <authorList>
            <person name="Zhu T."/>
            <person name="Hou S."/>
            <person name="Lu X."/>
            <person name="Hess W.R."/>
        </authorList>
    </citation>
    <scope>NUCLEOTIDE SEQUENCE [LARGE SCALE GENOMIC DNA]</scope>
    <source>
        <strain evidence="9 10">NIES-592</strain>
    </source>
</reference>
<evidence type="ECO:0000259" key="8">
    <source>
        <dbReference type="PROSITE" id="PS50106"/>
    </source>
</evidence>
<evidence type="ECO:0000313" key="10">
    <source>
        <dbReference type="Proteomes" id="UP000186391"/>
    </source>
</evidence>
<comment type="catalytic activity">
    <reaction evidence="5">
        <text>The enzyme shows specific recognition of a C-terminal tripeptide, Xaa-Yaa-Zaa, in which Xaa is preferably Ala or Leu, Yaa is preferably Ala or Tyr, and Zaa is preferably Ala, but then cleaves at a variable distance from the C-terminus. A typical cleavage is -Ala-Ala-|-Arg-Ala-Ala-Lys-Glu-Asn-Tyr-Ala-Leu-Ala-Ala.</text>
        <dbReference type="EC" id="3.4.21.102"/>
    </reaction>
</comment>
<protein>
    <recommendedName>
        <fullName evidence="6">C-terminal processing peptidase</fullName>
        <ecNumber evidence="6">3.4.21.102</ecNumber>
    </recommendedName>
</protein>
<dbReference type="GO" id="GO:0030288">
    <property type="term" value="C:outer membrane-bounded periplasmic space"/>
    <property type="evidence" value="ECO:0007669"/>
    <property type="project" value="TreeGrafter"/>
</dbReference>
<dbReference type="OrthoDB" id="9812068at2"/>
<accession>A0A1U7GX35</accession>
<keyword evidence="3 7" id="KW-0378">Hydrolase</keyword>
<dbReference type="Proteomes" id="UP000186391">
    <property type="component" value="Unassembled WGS sequence"/>
</dbReference>
<dbReference type="PANTHER" id="PTHR32060:SF30">
    <property type="entry name" value="CARBOXY-TERMINAL PROCESSING PROTEASE CTPA"/>
    <property type="match status" value="1"/>
</dbReference>
<evidence type="ECO:0000256" key="5">
    <source>
        <dbReference type="ARBA" id="ARBA00051784"/>
    </source>
</evidence>
<dbReference type="InterPro" id="IPR001478">
    <property type="entry name" value="PDZ"/>
</dbReference>
<dbReference type="AlphaFoldDB" id="A0A1U7GX35"/>
<dbReference type="InterPro" id="IPR004447">
    <property type="entry name" value="Peptidase_S41A"/>
</dbReference>
<dbReference type="SMART" id="SM00228">
    <property type="entry name" value="PDZ"/>
    <property type="match status" value="1"/>
</dbReference>
<dbReference type="InterPro" id="IPR036034">
    <property type="entry name" value="PDZ_sf"/>
</dbReference>
<dbReference type="GO" id="GO:0006508">
    <property type="term" value="P:proteolysis"/>
    <property type="evidence" value="ECO:0007669"/>
    <property type="project" value="UniProtKB-KW"/>
</dbReference>
<dbReference type="Gene3D" id="3.90.226.10">
    <property type="entry name" value="2-enoyl-CoA Hydratase, Chain A, domain 1"/>
    <property type="match status" value="1"/>
</dbReference>
<dbReference type="SUPFAM" id="SSF52096">
    <property type="entry name" value="ClpP/crotonase"/>
    <property type="match status" value="1"/>
</dbReference>
<organism evidence="9 10">
    <name type="scientific">Fischerella major NIES-592</name>
    <dbReference type="NCBI Taxonomy" id="210994"/>
    <lineage>
        <taxon>Bacteria</taxon>
        <taxon>Bacillati</taxon>
        <taxon>Cyanobacteriota</taxon>
        <taxon>Cyanophyceae</taxon>
        <taxon>Nostocales</taxon>
        <taxon>Hapalosiphonaceae</taxon>
        <taxon>Fischerella</taxon>
    </lineage>
</organism>
<comment type="similarity">
    <text evidence="1 7">Belongs to the peptidase S41A family.</text>
</comment>